<feature type="domain" description="Gamma tubulin complex component protein N-terminal" evidence="9">
    <location>
        <begin position="2"/>
        <end position="256"/>
    </location>
</feature>
<evidence type="ECO:0000256" key="4">
    <source>
        <dbReference type="ARBA" id="ARBA00022701"/>
    </source>
</evidence>
<dbReference type="GO" id="GO:0000278">
    <property type="term" value="P:mitotic cell cycle"/>
    <property type="evidence" value="ECO:0007669"/>
    <property type="project" value="TreeGrafter"/>
</dbReference>
<dbReference type="GO" id="GO:0043015">
    <property type="term" value="F:gamma-tubulin binding"/>
    <property type="evidence" value="ECO:0007669"/>
    <property type="project" value="InterPro"/>
</dbReference>
<comment type="caution">
    <text evidence="10">The sequence shown here is derived from an EMBL/GenBank/DDBJ whole genome shotgun (WGS) entry which is preliminary data.</text>
</comment>
<dbReference type="GO" id="GO:0005874">
    <property type="term" value="C:microtubule"/>
    <property type="evidence" value="ECO:0007669"/>
    <property type="project" value="UniProtKB-KW"/>
</dbReference>
<dbReference type="GO" id="GO:0007020">
    <property type="term" value="P:microtubule nucleation"/>
    <property type="evidence" value="ECO:0007669"/>
    <property type="project" value="InterPro"/>
</dbReference>
<comment type="similarity">
    <text evidence="2 6">Belongs to the TUBGCP family.</text>
</comment>
<keyword evidence="4 6" id="KW-0493">Microtubule</keyword>
<name>A0AA39GF07_SARSR</name>
<feature type="compositionally biased region" description="Low complexity" evidence="7">
    <location>
        <begin position="554"/>
        <end position="568"/>
    </location>
</feature>
<dbReference type="GO" id="GO:0051225">
    <property type="term" value="P:spindle assembly"/>
    <property type="evidence" value="ECO:0007669"/>
    <property type="project" value="TreeGrafter"/>
</dbReference>
<dbReference type="GO" id="GO:0031122">
    <property type="term" value="P:cytoplasmic microtubule organization"/>
    <property type="evidence" value="ECO:0007669"/>
    <property type="project" value="TreeGrafter"/>
</dbReference>
<evidence type="ECO:0000256" key="3">
    <source>
        <dbReference type="ARBA" id="ARBA00022490"/>
    </source>
</evidence>
<dbReference type="GO" id="GO:0044732">
    <property type="term" value="C:mitotic spindle pole body"/>
    <property type="evidence" value="ECO:0007669"/>
    <property type="project" value="TreeGrafter"/>
</dbReference>
<dbReference type="InterPro" id="IPR042241">
    <property type="entry name" value="GCP_C_sf"/>
</dbReference>
<dbReference type="Gene3D" id="1.20.120.1900">
    <property type="entry name" value="Gamma-tubulin complex, C-terminal domain"/>
    <property type="match status" value="1"/>
</dbReference>
<organism evidence="10 11">
    <name type="scientific">Sarocladium strictum</name>
    <name type="common">Black bundle disease fungus</name>
    <name type="synonym">Acremonium strictum</name>
    <dbReference type="NCBI Taxonomy" id="5046"/>
    <lineage>
        <taxon>Eukaryota</taxon>
        <taxon>Fungi</taxon>
        <taxon>Dikarya</taxon>
        <taxon>Ascomycota</taxon>
        <taxon>Pezizomycotina</taxon>
        <taxon>Sordariomycetes</taxon>
        <taxon>Hypocreomycetidae</taxon>
        <taxon>Hypocreales</taxon>
        <taxon>Sarocladiaceae</taxon>
        <taxon>Sarocladium</taxon>
    </lineage>
</organism>
<dbReference type="PANTHER" id="PTHR19302">
    <property type="entry name" value="GAMMA TUBULIN COMPLEX PROTEIN"/>
    <property type="match status" value="1"/>
</dbReference>
<dbReference type="GO" id="GO:0051011">
    <property type="term" value="F:microtubule minus-end binding"/>
    <property type="evidence" value="ECO:0007669"/>
    <property type="project" value="TreeGrafter"/>
</dbReference>
<evidence type="ECO:0000313" key="10">
    <source>
        <dbReference type="EMBL" id="KAK0386125.1"/>
    </source>
</evidence>
<dbReference type="InterPro" id="IPR007259">
    <property type="entry name" value="GCP"/>
</dbReference>
<accession>A0AA39GF07</accession>
<proteinExistence type="inferred from homology"/>
<protein>
    <recommendedName>
        <fullName evidence="6">Spindle pole body component</fullName>
    </recommendedName>
</protein>
<comment type="subcellular location">
    <subcellularLocation>
        <location evidence="1 6">Cytoplasm</location>
        <location evidence="1 6">Cytoskeleton</location>
        <location evidence="1 6">Microtubule organizing center</location>
    </subcellularLocation>
</comment>
<keyword evidence="3 6" id="KW-0963">Cytoplasm</keyword>
<dbReference type="GO" id="GO:0051321">
    <property type="term" value="P:meiotic cell cycle"/>
    <property type="evidence" value="ECO:0007669"/>
    <property type="project" value="TreeGrafter"/>
</dbReference>
<evidence type="ECO:0000256" key="5">
    <source>
        <dbReference type="ARBA" id="ARBA00023212"/>
    </source>
</evidence>
<dbReference type="Pfam" id="PF17681">
    <property type="entry name" value="GCP_N_terminal"/>
    <property type="match status" value="1"/>
</dbReference>
<dbReference type="PANTHER" id="PTHR19302:SF27">
    <property type="entry name" value="GAMMA-TUBULIN COMPLEX COMPONENT 4"/>
    <property type="match status" value="1"/>
</dbReference>
<dbReference type="InterPro" id="IPR041470">
    <property type="entry name" value="GCP_N"/>
</dbReference>
<dbReference type="Proteomes" id="UP001175261">
    <property type="component" value="Unassembled WGS sequence"/>
</dbReference>
<evidence type="ECO:0000256" key="7">
    <source>
        <dbReference type="SAM" id="MobiDB-lite"/>
    </source>
</evidence>
<dbReference type="Pfam" id="PF04130">
    <property type="entry name" value="GCP_C_terminal"/>
    <property type="match status" value="1"/>
</dbReference>
<evidence type="ECO:0000259" key="8">
    <source>
        <dbReference type="Pfam" id="PF04130"/>
    </source>
</evidence>
<keyword evidence="5 6" id="KW-0206">Cytoskeleton</keyword>
<dbReference type="EMBL" id="JAPDFR010000005">
    <property type="protein sequence ID" value="KAK0386125.1"/>
    <property type="molecule type" value="Genomic_DNA"/>
</dbReference>
<evidence type="ECO:0000256" key="2">
    <source>
        <dbReference type="ARBA" id="ARBA00010337"/>
    </source>
</evidence>
<feature type="region of interest" description="Disordered" evidence="7">
    <location>
        <begin position="549"/>
        <end position="579"/>
    </location>
</feature>
<dbReference type="AlphaFoldDB" id="A0AA39GF07"/>
<evidence type="ECO:0000256" key="1">
    <source>
        <dbReference type="ARBA" id="ARBA00004267"/>
    </source>
</evidence>
<feature type="domain" description="Gamma tubulin complex component C-terminal" evidence="8">
    <location>
        <begin position="301"/>
        <end position="762"/>
    </location>
</feature>
<evidence type="ECO:0000313" key="11">
    <source>
        <dbReference type="Proteomes" id="UP001175261"/>
    </source>
</evidence>
<gene>
    <name evidence="10" type="ORF">NLU13_5962</name>
</gene>
<keyword evidence="11" id="KW-1185">Reference proteome</keyword>
<reference evidence="10" key="1">
    <citation type="submission" date="2022-10" db="EMBL/GenBank/DDBJ databases">
        <title>Determination and structural analysis of whole genome sequence of Sarocladium strictum F4-1.</title>
        <authorList>
            <person name="Hu L."/>
            <person name="Jiang Y."/>
        </authorList>
    </citation>
    <scope>NUCLEOTIDE SEQUENCE</scope>
    <source>
        <strain evidence="10">F4-1</strain>
    </source>
</reference>
<evidence type="ECO:0000259" key="9">
    <source>
        <dbReference type="Pfam" id="PF17681"/>
    </source>
</evidence>
<evidence type="ECO:0000256" key="6">
    <source>
        <dbReference type="RuleBase" id="RU363050"/>
    </source>
</evidence>
<dbReference type="GO" id="GO:0000930">
    <property type="term" value="C:gamma-tubulin complex"/>
    <property type="evidence" value="ECO:0007669"/>
    <property type="project" value="TreeGrafter"/>
</dbReference>
<sequence length="762" mass="84980">MLHEILLSLSGHPSPLLRTDTSPEADAIAGITPPERQLLSEAARLSDVHIKVTTHAAQIASTHKSTVCRAVASSIESKQLAAFQRKVLDIERGILQDDPALVGAYNIVPLTAVIGEFRPWVRRMEWLWGIVRFMSDVDGATLINRLRDELQSGYRDIEETALSLVQAAESSWLQQVSVWILNGRLPMFGSHDFFVQKVDGQYPGDSDDFTVESSLLPSFVTPGTAASMLFIGKSLNRARLEKSRHVTIYGIEDMPAKIKQLASLSLPLKSSDLTATIVSLRRSLAEKTLQKLLPLSKVTEALQILRDFFLLGRGEFAMALVDEADERTRNRWRRADNLAYDKSEGVSNITVKDGEVAAVLARTWGVLVSRQGQYEEEDDQVEVARGLLQLHLDNPKIPKALTSSHGLSRESVEILSTLPFSTLLFSASASLSIDLPSPLDMILSHSDLNLYSVINSYLLSLRRAHARLTDLWKITSLRRHFPAPSGADEHAVTLRERWSERLSLMRSSWTTASAAVFFLAETEAFLQTEIVAVLWDDFYEWMTRGQQTGSRTTAEASNSSSPAASAAARHSEASGEDEEDIWLGSNGISETAAALPSTESTSRQPFHDPQTLSIAHKRYLHTLTHRLLLTQTSFTQPLYTLLMHIDYLVSHVRRLHSIFTAIDLETDAGVVDAFVDLEREEREVQMQLRGVERKVKRGIEEVVAALRALEADSRFMAEWEGEGVREAREVEEEGADDGERYLPARVGGINRLLMKLDFGSWF</sequence>
<dbReference type="GO" id="GO:0000922">
    <property type="term" value="C:spindle pole"/>
    <property type="evidence" value="ECO:0007669"/>
    <property type="project" value="InterPro"/>
</dbReference>
<dbReference type="InterPro" id="IPR040457">
    <property type="entry name" value="GCP_C"/>
</dbReference>